<gene>
    <name evidence="2" type="ORF">DCO56_25965</name>
</gene>
<dbReference type="EMBL" id="QCXX01000009">
    <property type="protein sequence ID" value="PUV21778.1"/>
    <property type="molecule type" value="Genomic_DNA"/>
</dbReference>
<dbReference type="InterPro" id="IPR000182">
    <property type="entry name" value="GNAT_dom"/>
</dbReference>
<evidence type="ECO:0000259" key="1">
    <source>
        <dbReference type="PROSITE" id="PS51186"/>
    </source>
</evidence>
<name>A0A363NLT9_9SPHI</name>
<dbReference type="InterPro" id="IPR016181">
    <property type="entry name" value="Acyl_CoA_acyltransferase"/>
</dbReference>
<dbReference type="OrthoDB" id="9811523at2"/>
<accession>A0A363NLT9</accession>
<dbReference type="Gene3D" id="3.40.630.30">
    <property type="match status" value="1"/>
</dbReference>
<dbReference type="AlphaFoldDB" id="A0A363NLT9"/>
<dbReference type="CDD" id="cd04301">
    <property type="entry name" value="NAT_SF"/>
    <property type="match status" value="1"/>
</dbReference>
<dbReference type="GO" id="GO:0016747">
    <property type="term" value="F:acyltransferase activity, transferring groups other than amino-acyl groups"/>
    <property type="evidence" value="ECO:0007669"/>
    <property type="project" value="InterPro"/>
</dbReference>
<dbReference type="PROSITE" id="PS51186">
    <property type="entry name" value="GNAT"/>
    <property type="match status" value="1"/>
</dbReference>
<evidence type="ECO:0000313" key="2">
    <source>
        <dbReference type="EMBL" id="PUV21778.1"/>
    </source>
</evidence>
<dbReference type="RefSeq" id="WP_108636601.1">
    <property type="nucleotide sequence ID" value="NZ_QCXX01000009.1"/>
</dbReference>
<feature type="domain" description="N-acetyltransferase" evidence="1">
    <location>
        <begin position="10"/>
        <end position="165"/>
    </location>
</feature>
<dbReference type="PANTHER" id="PTHR43792">
    <property type="entry name" value="GNAT FAMILY, PUTATIVE (AFU_ORTHOLOGUE AFUA_3G00765)-RELATED-RELATED"/>
    <property type="match status" value="1"/>
</dbReference>
<organism evidence="2 3">
    <name type="scientific">Sphingobacterium athyrii</name>
    <dbReference type="NCBI Taxonomy" id="2152717"/>
    <lineage>
        <taxon>Bacteria</taxon>
        <taxon>Pseudomonadati</taxon>
        <taxon>Bacteroidota</taxon>
        <taxon>Sphingobacteriia</taxon>
        <taxon>Sphingobacteriales</taxon>
        <taxon>Sphingobacteriaceae</taxon>
        <taxon>Sphingobacterium</taxon>
    </lineage>
</organism>
<dbReference type="InterPro" id="IPR051531">
    <property type="entry name" value="N-acetyltransferase"/>
</dbReference>
<sequence>METTISTEKLLLKTVELPDLQNMHNLRTNPQIAKYIGRDLNKSLEETRQFIEMVRKNKFYFTIKTIDKNEFVGTITLWNIDWSKKYAELGYELLPQFQGKGLMSEAVKALLKYAFHEMGIEAIEAYTHRENIASKKLLERLGFKLVADKIDPDVLDNIIYGINKTEQEISTDHY</sequence>
<dbReference type="SUPFAM" id="SSF55729">
    <property type="entry name" value="Acyl-CoA N-acyltransferases (Nat)"/>
    <property type="match status" value="1"/>
</dbReference>
<dbReference type="Proteomes" id="UP000250831">
    <property type="component" value="Unassembled WGS sequence"/>
</dbReference>
<protein>
    <recommendedName>
        <fullName evidence="1">N-acetyltransferase domain-containing protein</fullName>
    </recommendedName>
</protein>
<reference evidence="2 3" key="1">
    <citation type="submission" date="2018-04" db="EMBL/GenBank/DDBJ databases">
        <title>Sphingobacterium sp. M46 Genome.</title>
        <authorList>
            <person name="Cheng J."/>
            <person name="Li Y."/>
        </authorList>
    </citation>
    <scope>NUCLEOTIDE SEQUENCE [LARGE SCALE GENOMIC DNA]</scope>
    <source>
        <strain evidence="2 3">M46</strain>
    </source>
</reference>
<proteinExistence type="predicted"/>
<evidence type="ECO:0000313" key="3">
    <source>
        <dbReference type="Proteomes" id="UP000250831"/>
    </source>
</evidence>
<dbReference type="Pfam" id="PF13302">
    <property type="entry name" value="Acetyltransf_3"/>
    <property type="match status" value="1"/>
</dbReference>
<comment type="caution">
    <text evidence="2">The sequence shown here is derived from an EMBL/GenBank/DDBJ whole genome shotgun (WGS) entry which is preliminary data.</text>
</comment>
<keyword evidence="3" id="KW-1185">Reference proteome</keyword>